<keyword evidence="1" id="KW-0472">Membrane</keyword>
<dbReference type="EMBL" id="CP011026">
    <property type="protein sequence ID" value="ATC88498.1"/>
    <property type="molecule type" value="Genomic_DNA"/>
</dbReference>
<dbReference type="AlphaFoldDB" id="A0A290S8N6"/>
<accession>A0A290S8N6</accession>
<protein>
    <recommendedName>
        <fullName evidence="4">DUF485 domain-containing protein</fullName>
    </recommendedName>
</protein>
<keyword evidence="1" id="KW-0812">Transmembrane</keyword>
<evidence type="ECO:0000256" key="1">
    <source>
        <dbReference type="SAM" id="Phobius"/>
    </source>
</evidence>
<dbReference type="KEGG" id="part:PARC_b0272"/>
<proteinExistence type="predicted"/>
<name>A0A290S8N6_9GAMM</name>
<organism evidence="2 3">
    <name type="scientific">Pseudoalteromonas arctica A 37-1-2</name>
    <dbReference type="NCBI Taxonomy" id="1117313"/>
    <lineage>
        <taxon>Bacteria</taxon>
        <taxon>Pseudomonadati</taxon>
        <taxon>Pseudomonadota</taxon>
        <taxon>Gammaproteobacteria</taxon>
        <taxon>Alteromonadales</taxon>
        <taxon>Pseudoalteromonadaceae</taxon>
        <taxon>Pseudoalteromonas</taxon>
    </lineage>
</organism>
<dbReference type="RefSeq" id="WP_010553582.1">
    <property type="nucleotide sequence ID" value="NZ_CP011026.1"/>
</dbReference>
<evidence type="ECO:0000313" key="3">
    <source>
        <dbReference type="Proteomes" id="UP000016505"/>
    </source>
</evidence>
<gene>
    <name evidence="2" type="ORF">PARC_b0272</name>
</gene>
<sequence length="89" mass="9962">MTNDEVVSKLRSAKVKVVLYVSGLFLLLTYVDFYLADTSEKTTQSMLSSSPFSIVIFVCLQLAIMLTFTYLEKILIGINQTKNNADISN</sequence>
<keyword evidence="1" id="KW-1133">Transmembrane helix</keyword>
<dbReference type="OrthoDB" id="6401713at2"/>
<dbReference type="Proteomes" id="UP000016505">
    <property type="component" value="Chromosome II"/>
</dbReference>
<feature type="transmembrane region" description="Helical" evidence="1">
    <location>
        <begin position="51"/>
        <end position="71"/>
    </location>
</feature>
<evidence type="ECO:0000313" key="2">
    <source>
        <dbReference type="EMBL" id="ATC88498.1"/>
    </source>
</evidence>
<reference evidence="2 3" key="1">
    <citation type="journal article" date="2012" name="J. Bacteriol.">
        <title>Genome sequences of type strains of seven species of the marine bacterium Pseudoalteromonas.</title>
        <authorList>
            <person name="Xie B.B."/>
            <person name="Shu Y.L."/>
            <person name="Qin Q.L."/>
            <person name="Rong J.C."/>
            <person name="Zhang X.Y."/>
            <person name="Chen X.L."/>
            <person name="Shi M."/>
            <person name="He H.L."/>
            <person name="Zhou B.C."/>
            <person name="Zhang Y.Z."/>
        </authorList>
    </citation>
    <scope>NUCLEOTIDE SEQUENCE [LARGE SCALE GENOMIC DNA]</scope>
    <source>
        <strain evidence="2 3">A 37-1-2</strain>
    </source>
</reference>
<evidence type="ECO:0008006" key="4">
    <source>
        <dbReference type="Google" id="ProtNLM"/>
    </source>
</evidence>
<feature type="transmembrane region" description="Helical" evidence="1">
    <location>
        <begin position="17"/>
        <end position="36"/>
    </location>
</feature>